<sequence>MEETQMEASQSLNESRVSHASGFLVRAAQRGACAGDGDAGTPGVTLKLSRSYSSRQERMHYVCTSR</sequence>
<comment type="caution">
    <text evidence="1">The sequence shown here is derived from an EMBL/GenBank/DDBJ whole genome shotgun (WGS) entry which is preliminary data.</text>
</comment>
<evidence type="ECO:0000313" key="1">
    <source>
        <dbReference type="EMBL" id="KAL1259923.1"/>
    </source>
</evidence>
<dbReference type="Proteomes" id="UP001558613">
    <property type="component" value="Unassembled WGS sequence"/>
</dbReference>
<dbReference type="EMBL" id="JAYMGO010000016">
    <property type="protein sequence ID" value="KAL1259923.1"/>
    <property type="molecule type" value="Genomic_DNA"/>
</dbReference>
<accession>A0ABR3M892</accession>
<keyword evidence="2" id="KW-1185">Reference proteome</keyword>
<gene>
    <name evidence="1" type="ORF">QQF64_010500</name>
</gene>
<evidence type="ECO:0000313" key="2">
    <source>
        <dbReference type="Proteomes" id="UP001558613"/>
    </source>
</evidence>
<organism evidence="1 2">
    <name type="scientific">Cirrhinus molitorella</name>
    <name type="common">mud carp</name>
    <dbReference type="NCBI Taxonomy" id="172907"/>
    <lineage>
        <taxon>Eukaryota</taxon>
        <taxon>Metazoa</taxon>
        <taxon>Chordata</taxon>
        <taxon>Craniata</taxon>
        <taxon>Vertebrata</taxon>
        <taxon>Euteleostomi</taxon>
        <taxon>Actinopterygii</taxon>
        <taxon>Neopterygii</taxon>
        <taxon>Teleostei</taxon>
        <taxon>Ostariophysi</taxon>
        <taxon>Cypriniformes</taxon>
        <taxon>Cyprinidae</taxon>
        <taxon>Labeoninae</taxon>
        <taxon>Labeonini</taxon>
        <taxon>Cirrhinus</taxon>
    </lineage>
</organism>
<name>A0ABR3M892_9TELE</name>
<proteinExistence type="predicted"/>
<protein>
    <submittedName>
        <fullName evidence="1">Uncharacterized protein</fullName>
    </submittedName>
</protein>
<reference evidence="1 2" key="1">
    <citation type="submission" date="2023-09" db="EMBL/GenBank/DDBJ databases">
        <authorList>
            <person name="Wang M."/>
        </authorList>
    </citation>
    <scope>NUCLEOTIDE SEQUENCE [LARGE SCALE GENOMIC DNA]</scope>
    <source>
        <strain evidence="1">GT-2023</strain>
        <tissue evidence="1">Liver</tissue>
    </source>
</reference>